<sequence>MNTKQIGYTLLSEGDSITRHLAFSDGKCFIEARDNDVVSFYTEYPLTNPTGLYWGRGLDIDGEAYNSDYLYSSIDRITVSNGVVKYSLKLDRLPMYAAYLINTEGKAFTIKSISINGVTVERPNEFIKNLSRYNLASYTQDYMSYRNIKTLEYSVVIGANSGDITLTASIDLSKDNKILLDCSTIQ</sequence>
<dbReference type="EMBL" id="BK014993">
    <property type="protein sequence ID" value="DAD86052.1"/>
    <property type="molecule type" value="Genomic_DNA"/>
</dbReference>
<accession>A0A8S5MV18</accession>
<proteinExistence type="predicted"/>
<reference evidence="1" key="1">
    <citation type="journal article" date="2021" name="Proc. Natl. Acad. Sci. U.S.A.">
        <title>A Catalog of Tens of Thousands of Viruses from Human Metagenomes Reveals Hidden Associations with Chronic Diseases.</title>
        <authorList>
            <person name="Tisza M.J."/>
            <person name="Buck C.B."/>
        </authorList>
    </citation>
    <scope>NUCLEOTIDE SEQUENCE</scope>
    <source>
        <strain evidence="1">CtoSr5</strain>
    </source>
</reference>
<organism evidence="1">
    <name type="scientific">Siphoviridae sp. ctoSr5</name>
    <dbReference type="NCBI Taxonomy" id="2826460"/>
    <lineage>
        <taxon>Viruses</taxon>
        <taxon>Duplodnaviria</taxon>
        <taxon>Heunggongvirae</taxon>
        <taxon>Uroviricota</taxon>
        <taxon>Caudoviricetes</taxon>
    </lineage>
</organism>
<name>A0A8S5MV18_9CAUD</name>
<evidence type="ECO:0000313" key="1">
    <source>
        <dbReference type="EMBL" id="DAD86052.1"/>
    </source>
</evidence>
<protein>
    <submittedName>
        <fullName evidence="1">Uncharacterized protein</fullName>
    </submittedName>
</protein>